<evidence type="ECO:0000313" key="2">
    <source>
        <dbReference type="EMBL" id="KAK7741505.1"/>
    </source>
</evidence>
<feature type="compositionally biased region" description="Acidic residues" evidence="1">
    <location>
        <begin position="351"/>
        <end position="385"/>
    </location>
</feature>
<feature type="compositionally biased region" description="Basic and acidic residues" evidence="1">
    <location>
        <begin position="88"/>
        <end position="100"/>
    </location>
</feature>
<organism evidence="2 3">
    <name type="scientific">Diaporthe eres</name>
    <name type="common">Phomopsis oblonga</name>
    <dbReference type="NCBI Taxonomy" id="83184"/>
    <lineage>
        <taxon>Eukaryota</taxon>
        <taxon>Fungi</taxon>
        <taxon>Dikarya</taxon>
        <taxon>Ascomycota</taxon>
        <taxon>Pezizomycotina</taxon>
        <taxon>Sordariomycetes</taxon>
        <taxon>Sordariomycetidae</taxon>
        <taxon>Diaporthales</taxon>
        <taxon>Diaporthaceae</taxon>
        <taxon>Diaporthe</taxon>
        <taxon>Diaporthe eres species complex</taxon>
    </lineage>
</organism>
<protein>
    <submittedName>
        <fullName evidence="2">Uncharacterized protein</fullName>
    </submittedName>
</protein>
<feature type="region of interest" description="Disordered" evidence="1">
    <location>
        <begin position="78"/>
        <end position="161"/>
    </location>
</feature>
<accession>A0ABR1PPG2</accession>
<sequence>MDASTFPIMLNLSSQIPLPLPPDHKLFFKHGPSHAPAAIPGLAHNLTNPSLLKTFAREMNGPTLKKEPSLLEKHFLEQQQQQRMNLKRKNEEQAEKEQQKEPQTQAQTQAQQQQQQQQPSSQDSARSSSTPSASESSADTKVPPPSASPDAANQHLFDLGGDHPAFADPKYVQMVSRMASFYQQRCQAILNYQQQRCQTWATGHRQKCQEMMQSAMLVVAWYIRDRIGRRRRKSKRAFRRGLREKNTAAAMRRVPKGETVRKWVMNIPDAALSPNNGMRDDAKLDMEEREFDVEKEVTPDKDSQLFSVADQMIKSQLAKIDIPLLGALNLDDSDSETDDDDDIGRFRYAPEDYEIEDDGEDDGDYDDDDIDYEDETQEPTEDEISQEALNGTGKGSLKRKRSDSDSDMEQVEVTVPEPKRRLAI</sequence>
<feature type="region of interest" description="Disordered" evidence="1">
    <location>
        <begin position="329"/>
        <end position="424"/>
    </location>
</feature>
<keyword evidence="3" id="KW-1185">Reference proteome</keyword>
<name>A0ABR1PPG2_DIAER</name>
<reference evidence="2 3" key="1">
    <citation type="submission" date="2024-02" db="EMBL/GenBank/DDBJ databases">
        <title>De novo assembly and annotation of 12 fungi associated with fruit tree decline syndrome in Ontario, Canada.</title>
        <authorList>
            <person name="Sulman M."/>
            <person name="Ellouze W."/>
            <person name="Ilyukhin E."/>
        </authorList>
    </citation>
    <scope>NUCLEOTIDE SEQUENCE [LARGE SCALE GENOMIC DNA]</scope>
    <source>
        <strain evidence="2 3">M169</strain>
    </source>
</reference>
<dbReference type="Proteomes" id="UP001430848">
    <property type="component" value="Unassembled WGS sequence"/>
</dbReference>
<feature type="compositionally biased region" description="Acidic residues" evidence="1">
    <location>
        <begin position="331"/>
        <end position="342"/>
    </location>
</feature>
<evidence type="ECO:0000256" key="1">
    <source>
        <dbReference type="SAM" id="MobiDB-lite"/>
    </source>
</evidence>
<proteinExistence type="predicted"/>
<comment type="caution">
    <text evidence="2">The sequence shown here is derived from an EMBL/GenBank/DDBJ whole genome shotgun (WGS) entry which is preliminary data.</text>
</comment>
<feature type="compositionally biased region" description="Low complexity" evidence="1">
    <location>
        <begin position="101"/>
        <end position="137"/>
    </location>
</feature>
<dbReference type="EMBL" id="JAKNSF020000002">
    <property type="protein sequence ID" value="KAK7741505.1"/>
    <property type="molecule type" value="Genomic_DNA"/>
</dbReference>
<gene>
    <name evidence="2" type="ORF">SLS63_001062</name>
</gene>
<evidence type="ECO:0000313" key="3">
    <source>
        <dbReference type="Proteomes" id="UP001430848"/>
    </source>
</evidence>